<name>A0A7S1SQ39_9CHLO</name>
<dbReference type="AlphaFoldDB" id="A0A7S1SQ39"/>
<dbReference type="InterPro" id="IPR020339">
    <property type="entry name" value="C20orf85-like"/>
</dbReference>
<dbReference type="Pfam" id="PF14945">
    <property type="entry name" value="LLC1"/>
    <property type="match status" value="1"/>
</dbReference>
<reference evidence="1" key="1">
    <citation type="submission" date="2021-01" db="EMBL/GenBank/DDBJ databases">
        <authorList>
            <person name="Corre E."/>
            <person name="Pelletier E."/>
            <person name="Niang G."/>
            <person name="Scheremetjew M."/>
            <person name="Finn R."/>
            <person name="Kale V."/>
            <person name="Holt S."/>
            <person name="Cochrane G."/>
            <person name="Meng A."/>
            <person name="Brown T."/>
            <person name="Cohen L."/>
        </authorList>
    </citation>
    <scope>NUCLEOTIDE SEQUENCE</scope>
    <source>
        <strain evidence="1">PLY429</strain>
    </source>
</reference>
<accession>A0A7S1SQ39</accession>
<dbReference type="EMBL" id="HBGG01014686">
    <property type="protein sequence ID" value="CAD9205234.1"/>
    <property type="molecule type" value="Transcribed_RNA"/>
</dbReference>
<protein>
    <submittedName>
        <fullName evidence="1">Uncharacterized protein</fullName>
    </submittedName>
</protein>
<organism evidence="1">
    <name type="scientific">Tetraselmis chuii</name>
    <dbReference type="NCBI Taxonomy" id="63592"/>
    <lineage>
        <taxon>Eukaryota</taxon>
        <taxon>Viridiplantae</taxon>
        <taxon>Chlorophyta</taxon>
        <taxon>core chlorophytes</taxon>
        <taxon>Chlorodendrophyceae</taxon>
        <taxon>Chlorodendrales</taxon>
        <taxon>Chlorodendraceae</taxon>
        <taxon>Tetraselmis</taxon>
    </lineage>
</organism>
<gene>
    <name evidence="1" type="ORF">TCHU04912_LOCUS7470</name>
</gene>
<proteinExistence type="predicted"/>
<evidence type="ECO:0000313" key="1">
    <source>
        <dbReference type="EMBL" id="CAD9205234.1"/>
    </source>
</evidence>
<sequence>MENEGKNFNHEMENWRQRIDGEVKSARLFEDTWGFLTQGPDMDDPDSALKSHQMSRVKYFNPHSPSWTVKEKRVPLPYGKTVEMDPSKESHATLRAFDTHTTRMGEVCANPAQYRQTSRAYGMRKSIETFGVSQFGVKGTISKLFPQD</sequence>